<comment type="caution">
    <text evidence="1">The sequence shown here is derived from an EMBL/GenBank/DDBJ whole genome shotgun (WGS) entry which is preliminary data.</text>
</comment>
<gene>
    <name evidence="1" type="ORF">ANN_01743</name>
</gene>
<organism evidence="1 2">
    <name type="scientific">Periplaneta americana</name>
    <name type="common">American cockroach</name>
    <name type="synonym">Blatta americana</name>
    <dbReference type="NCBI Taxonomy" id="6978"/>
    <lineage>
        <taxon>Eukaryota</taxon>
        <taxon>Metazoa</taxon>
        <taxon>Ecdysozoa</taxon>
        <taxon>Arthropoda</taxon>
        <taxon>Hexapoda</taxon>
        <taxon>Insecta</taxon>
        <taxon>Pterygota</taxon>
        <taxon>Neoptera</taxon>
        <taxon>Polyneoptera</taxon>
        <taxon>Dictyoptera</taxon>
        <taxon>Blattodea</taxon>
        <taxon>Blattoidea</taxon>
        <taxon>Blattidae</taxon>
        <taxon>Blattinae</taxon>
        <taxon>Periplaneta</taxon>
    </lineage>
</organism>
<dbReference type="PANTHER" id="PTHR47326:SF1">
    <property type="entry name" value="HTH PSQ-TYPE DOMAIN-CONTAINING PROTEIN"/>
    <property type="match status" value="1"/>
</dbReference>
<proteinExistence type="predicted"/>
<evidence type="ECO:0000313" key="2">
    <source>
        <dbReference type="Proteomes" id="UP001148838"/>
    </source>
</evidence>
<name>A0ABQ8TVI2_PERAM</name>
<reference evidence="1 2" key="1">
    <citation type="journal article" date="2022" name="Allergy">
        <title>Genome assembly and annotation of Periplaneta americana reveal a comprehensive cockroach allergen profile.</title>
        <authorList>
            <person name="Wang L."/>
            <person name="Xiong Q."/>
            <person name="Saelim N."/>
            <person name="Wang L."/>
            <person name="Nong W."/>
            <person name="Wan A.T."/>
            <person name="Shi M."/>
            <person name="Liu X."/>
            <person name="Cao Q."/>
            <person name="Hui J.H.L."/>
            <person name="Sookrung N."/>
            <person name="Leung T.F."/>
            <person name="Tungtrongchitr A."/>
            <person name="Tsui S.K.W."/>
        </authorList>
    </citation>
    <scope>NUCLEOTIDE SEQUENCE [LARGE SCALE GENOMIC DNA]</scope>
    <source>
        <strain evidence="1">PWHHKU_190912</strain>
    </source>
</reference>
<dbReference type="PANTHER" id="PTHR47326">
    <property type="entry name" value="TRANSPOSABLE ELEMENT TC3 TRANSPOSASE-LIKE PROTEIN"/>
    <property type="match status" value="1"/>
</dbReference>
<sequence length="145" mass="17156">MGPRRISSERQWQFFASCFPIGSFRDLVMFHGSLGPLTCPRDFFLCGYLKAHVYEDKPRILNELKDTVRQHITQINRDLLERIKHIKSLVYETPAPDQETLLARILAASDEVREMRDVLGRVRQNFLRRYYAYIQCGGRQFEQLF</sequence>
<dbReference type="EMBL" id="JAJSOF020000003">
    <property type="protein sequence ID" value="KAJ4450323.1"/>
    <property type="molecule type" value="Genomic_DNA"/>
</dbReference>
<evidence type="ECO:0000313" key="1">
    <source>
        <dbReference type="EMBL" id="KAJ4450323.1"/>
    </source>
</evidence>
<dbReference type="Proteomes" id="UP001148838">
    <property type="component" value="Unassembled WGS sequence"/>
</dbReference>
<accession>A0ABQ8TVI2</accession>
<keyword evidence="2" id="KW-1185">Reference proteome</keyword>
<protein>
    <submittedName>
        <fullName evidence="1">Uncharacterized protein</fullName>
    </submittedName>
</protein>